<dbReference type="EMBL" id="BAABCW010000002">
    <property type="protein sequence ID" value="GAA4109909.1"/>
    <property type="molecule type" value="Genomic_DNA"/>
</dbReference>
<dbReference type="Proteomes" id="UP001500459">
    <property type="component" value="Unassembled WGS sequence"/>
</dbReference>
<evidence type="ECO:0000313" key="3">
    <source>
        <dbReference type="Proteomes" id="UP001500459"/>
    </source>
</evidence>
<keyword evidence="1" id="KW-0472">Membrane</keyword>
<reference evidence="3" key="1">
    <citation type="journal article" date="2019" name="Int. J. Syst. Evol. Microbiol.">
        <title>The Global Catalogue of Microorganisms (GCM) 10K type strain sequencing project: providing services to taxonomists for standard genome sequencing and annotation.</title>
        <authorList>
            <consortium name="The Broad Institute Genomics Platform"/>
            <consortium name="The Broad Institute Genome Sequencing Center for Infectious Disease"/>
            <person name="Wu L."/>
            <person name="Ma J."/>
        </authorList>
    </citation>
    <scope>NUCLEOTIDE SEQUENCE [LARGE SCALE GENOMIC DNA]</scope>
    <source>
        <strain evidence="3">JCM 17106</strain>
    </source>
</reference>
<name>A0ABP7XAZ3_9FLAO</name>
<comment type="caution">
    <text evidence="2">The sequence shown here is derived from an EMBL/GenBank/DDBJ whole genome shotgun (WGS) entry which is preliminary data.</text>
</comment>
<dbReference type="InterPro" id="IPR032820">
    <property type="entry name" value="ATPase_put"/>
</dbReference>
<gene>
    <name evidence="2" type="ORF">GCM10022393_06740</name>
</gene>
<feature type="transmembrane region" description="Helical" evidence="1">
    <location>
        <begin position="20"/>
        <end position="40"/>
    </location>
</feature>
<feature type="transmembrane region" description="Helical" evidence="1">
    <location>
        <begin position="52"/>
        <end position="71"/>
    </location>
</feature>
<keyword evidence="1" id="KW-0812">Transmembrane</keyword>
<dbReference type="Pfam" id="PF09527">
    <property type="entry name" value="ATPase_gene1"/>
    <property type="match status" value="1"/>
</dbReference>
<protein>
    <recommendedName>
        <fullName evidence="4">AtpZ/AtpI family protein</fullName>
    </recommendedName>
</protein>
<accession>A0ABP7XAZ3</accession>
<sequence length="82" mass="9330">MVNKMGTNKDNKGNQLRKYLALSGIAFEMGAIIFVCAYLGKKADEYYQLEKNWFTMGLVLFGVASSLYLVIKQLERINKSNK</sequence>
<keyword evidence="3" id="KW-1185">Reference proteome</keyword>
<evidence type="ECO:0000256" key="1">
    <source>
        <dbReference type="SAM" id="Phobius"/>
    </source>
</evidence>
<evidence type="ECO:0008006" key="4">
    <source>
        <dbReference type="Google" id="ProtNLM"/>
    </source>
</evidence>
<evidence type="ECO:0000313" key="2">
    <source>
        <dbReference type="EMBL" id="GAA4109909.1"/>
    </source>
</evidence>
<keyword evidence="1" id="KW-1133">Transmembrane helix</keyword>
<organism evidence="2 3">
    <name type="scientific">Aquimarina addita</name>
    <dbReference type="NCBI Taxonomy" id="870485"/>
    <lineage>
        <taxon>Bacteria</taxon>
        <taxon>Pseudomonadati</taxon>
        <taxon>Bacteroidota</taxon>
        <taxon>Flavobacteriia</taxon>
        <taxon>Flavobacteriales</taxon>
        <taxon>Flavobacteriaceae</taxon>
        <taxon>Aquimarina</taxon>
    </lineage>
</organism>
<proteinExistence type="predicted"/>